<dbReference type="Proteomes" id="UP000077521">
    <property type="component" value="Unassembled WGS sequence"/>
</dbReference>
<dbReference type="InterPro" id="IPR023398">
    <property type="entry name" value="TIF_eIF4e-like"/>
</dbReference>
<reference evidence="2" key="1">
    <citation type="submission" date="2016-04" db="EMBL/GenBank/DDBJ databases">
        <authorList>
            <person name="Nguyen H.D."/>
            <person name="Samba Siva P."/>
            <person name="Cullis J."/>
            <person name="Levesque C.A."/>
            <person name="Hambleton S."/>
        </authorList>
    </citation>
    <scope>NUCLEOTIDE SEQUENCE</scope>
    <source>
        <strain evidence="2">DAOMC 236416</strain>
    </source>
</reference>
<dbReference type="SUPFAM" id="SSF55418">
    <property type="entry name" value="eIF4e-like"/>
    <property type="match status" value="1"/>
</dbReference>
<evidence type="ECO:0000256" key="1">
    <source>
        <dbReference type="SAM" id="MobiDB-lite"/>
    </source>
</evidence>
<dbReference type="AlphaFoldDB" id="A0A8T8TAJ1"/>
<evidence type="ECO:0000313" key="2">
    <source>
        <dbReference type="EMBL" id="KAE8258121.1"/>
    </source>
</evidence>
<feature type="region of interest" description="Disordered" evidence="1">
    <location>
        <begin position="331"/>
        <end position="473"/>
    </location>
</feature>
<keyword evidence="3" id="KW-1185">Reference proteome</keyword>
<organism evidence="2 3">
    <name type="scientific">Tilletia indica</name>
    <dbReference type="NCBI Taxonomy" id="43049"/>
    <lineage>
        <taxon>Eukaryota</taxon>
        <taxon>Fungi</taxon>
        <taxon>Dikarya</taxon>
        <taxon>Basidiomycota</taxon>
        <taxon>Ustilaginomycotina</taxon>
        <taxon>Exobasidiomycetes</taxon>
        <taxon>Tilletiales</taxon>
        <taxon>Tilletiaceae</taxon>
        <taxon>Tilletia</taxon>
    </lineage>
</organism>
<feature type="region of interest" description="Disordered" evidence="1">
    <location>
        <begin position="490"/>
        <end position="573"/>
    </location>
</feature>
<reference evidence="2" key="2">
    <citation type="journal article" date="2019" name="IMA Fungus">
        <title>Genome sequencing and comparison of five Tilletia species to identify candidate genes for the detection of regulated species infecting wheat.</title>
        <authorList>
            <person name="Nguyen H.D.T."/>
            <person name="Sultana T."/>
            <person name="Kesanakurti P."/>
            <person name="Hambleton S."/>
        </authorList>
    </citation>
    <scope>NUCLEOTIDE SEQUENCE</scope>
    <source>
        <strain evidence="2">DAOMC 236416</strain>
    </source>
</reference>
<sequence length="573" mass="62323">MPHFDHFPREISDDDTDTESSSSVEFVKETSPSKPKSKQKKSNPVLAWREDVSTESLDEFLANHKPSKTKTSSDGWIWIRSSRNPHTNSSREEKASFSEAVMRATKVEEEVREKAEEIKNDPNVPVRTSKKGPGRKDLIRKQGDILNEELNKIGTSTPALATGKWMWFETPEKVDTLFGVLARSLIDGPLARMRYQNPDGPVVHTLKVATSDAANSGEDRRGPQFLICLYFDSIWNKKHAEQVLHSLAAEHGLRNPTAAKADLYTYVNLTSKHPTEARSSNWRPTELILTDVYDDLKEAFWLAKKSGDWDRAEKEDREAFRRIVGGRGSLGVGEDGAGAGSTAVAAGVSETKKGKSKKEEESEGKVVGADVKSKPASPVKVEHLPSTKATSSSSTASTSSTSAKVPARAPVVKPRVVAGKSSVAFANDSDSDEDYQAEQEKARERARRGGLARLAAQNPSSEPAKPFISQGPRVEMDPLAIAARKRSLDAMLAEAEDESDTASESSSSEEEDEKMKVLPRTKRVRLDMKTNGTSGSGSVSGLSMENASGKGKEKELQATVPEVASEAAAAASE</sequence>
<proteinExistence type="predicted"/>
<feature type="compositionally biased region" description="Acidic residues" evidence="1">
    <location>
        <begin position="494"/>
        <end position="512"/>
    </location>
</feature>
<feature type="compositionally biased region" description="Basic and acidic residues" evidence="1">
    <location>
        <begin position="1"/>
        <end position="11"/>
    </location>
</feature>
<feature type="compositionally biased region" description="Low complexity" evidence="1">
    <location>
        <begin position="386"/>
        <end position="418"/>
    </location>
</feature>
<comment type="caution">
    <text evidence="2">The sequence shown here is derived from an EMBL/GenBank/DDBJ whole genome shotgun (WGS) entry which is preliminary data.</text>
</comment>
<feature type="region of interest" description="Disordered" evidence="1">
    <location>
        <begin position="1"/>
        <end position="49"/>
    </location>
</feature>
<feature type="region of interest" description="Disordered" evidence="1">
    <location>
        <begin position="115"/>
        <end position="137"/>
    </location>
</feature>
<feature type="compositionally biased region" description="Low complexity" evidence="1">
    <location>
        <begin position="340"/>
        <end position="349"/>
    </location>
</feature>
<dbReference type="Gene3D" id="3.30.760.10">
    <property type="entry name" value="RNA Cap, Translation Initiation Factor Eif4e"/>
    <property type="match status" value="1"/>
</dbReference>
<accession>A0A8T8TAJ1</accession>
<dbReference type="Pfam" id="PF08939">
    <property type="entry name" value="Bles03"/>
    <property type="match status" value="1"/>
</dbReference>
<gene>
    <name evidence="2" type="ORF">A4X13_0g1886</name>
</gene>
<name>A0A8T8TAJ1_9BASI</name>
<feature type="compositionally biased region" description="Low complexity" evidence="1">
    <location>
        <begin position="564"/>
        <end position="573"/>
    </location>
</feature>
<dbReference type="InterPro" id="IPR015034">
    <property type="entry name" value="Bles03"/>
</dbReference>
<feature type="compositionally biased region" description="Low complexity" evidence="1">
    <location>
        <begin position="532"/>
        <end position="543"/>
    </location>
</feature>
<protein>
    <submittedName>
        <fullName evidence="2">Uncharacterized protein</fullName>
    </submittedName>
</protein>
<evidence type="ECO:0000313" key="3">
    <source>
        <dbReference type="Proteomes" id="UP000077521"/>
    </source>
</evidence>
<dbReference type="EMBL" id="LWDF02000082">
    <property type="protein sequence ID" value="KAE8258121.1"/>
    <property type="molecule type" value="Genomic_DNA"/>
</dbReference>
<feature type="compositionally biased region" description="Basic and acidic residues" evidence="1">
    <location>
        <begin position="350"/>
        <end position="364"/>
    </location>
</feature>